<dbReference type="STRING" id="1423783.FC50_GL002097"/>
<dbReference type="PATRIC" id="fig|1423783.4.peg.2150"/>
<dbReference type="Proteomes" id="UP000051922">
    <property type="component" value="Unassembled WGS sequence"/>
</dbReference>
<accession>A0A0R1TT46</accession>
<organism evidence="1 2">
    <name type="scientific">Lacticaseibacillus pantheris DSM 15945 = JCM 12539 = NBRC 106106</name>
    <dbReference type="NCBI Taxonomy" id="1423783"/>
    <lineage>
        <taxon>Bacteria</taxon>
        <taxon>Bacillati</taxon>
        <taxon>Bacillota</taxon>
        <taxon>Bacilli</taxon>
        <taxon>Lactobacillales</taxon>
        <taxon>Lactobacillaceae</taxon>
        <taxon>Lacticaseibacillus</taxon>
    </lineage>
</organism>
<dbReference type="PROSITE" id="PS51197">
    <property type="entry name" value="HTH_RRF2_2"/>
    <property type="match status" value="1"/>
</dbReference>
<dbReference type="PANTHER" id="PTHR33221:SF15">
    <property type="entry name" value="HTH-TYPE TRANSCRIPTIONAL REGULATOR YWGB-RELATED"/>
    <property type="match status" value="1"/>
</dbReference>
<name>A0A0R1TT46_9LACO</name>
<dbReference type="AlphaFoldDB" id="A0A0R1TT46"/>
<dbReference type="EMBL" id="AZFJ01000061">
    <property type="protein sequence ID" value="KRL84486.1"/>
    <property type="molecule type" value="Genomic_DNA"/>
</dbReference>
<protein>
    <submittedName>
        <fullName evidence="1">Transcriptional regulator, BadM Rrf2 family</fullName>
    </submittedName>
</protein>
<sequence length="149" mass="16255">MRVSTKFSDTIHLLAFISVYQNIHITSAVIATSINTSPVVVRRLIGTLKEAGVVTTDAETHNPIFAKSPDEITLLDVYLLTEGHTPLFALDKETNPLCIVGANIQDVLTGIYHEAETAALMELDRHTMQDVIDRLLTADKVKKAQAASA</sequence>
<gene>
    <name evidence="1" type="ORF">FC50_GL002097</name>
</gene>
<proteinExistence type="predicted"/>
<dbReference type="SUPFAM" id="SSF46785">
    <property type="entry name" value="Winged helix' DNA-binding domain"/>
    <property type="match status" value="1"/>
</dbReference>
<dbReference type="PANTHER" id="PTHR33221">
    <property type="entry name" value="WINGED HELIX-TURN-HELIX TRANSCRIPTIONAL REGULATOR, RRF2 FAMILY"/>
    <property type="match status" value="1"/>
</dbReference>
<dbReference type="OrthoDB" id="213028at2"/>
<dbReference type="Pfam" id="PF02082">
    <property type="entry name" value="Rrf2"/>
    <property type="match status" value="1"/>
</dbReference>
<dbReference type="Gene3D" id="1.10.10.10">
    <property type="entry name" value="Winged helix-like DNA-binding domain superfamily/Winged helix DNA-binding domain"/>
    <property type="match status" value="1"/>
</dbReference>
<dbReference type="InterPro" id="IPR036390">
    <property type="entry name" value="WH_DNA-bd_sf"/>
</dbReference>
<dbReference type="GO" id="GO:0003700">
    <property type="term" value="F:DNA-binding transcription factor activity"/>
    <property type="evidence" value="ECO:0007669"/>
    <property type="project" value="TreeGrafter"/>
</dbReference>
<comment type="caution">
    <text evidence="1">The sequence shown here is derived from an EMBL/GenBank/DDBJ whole genome shotgun (WGS) entry which is preliminary data.</text>
</comment>
<dbReference type="RefSeq" id="WP_054650658.1">
    <property type="nucleotide sequence ID" value="NZ_AZFJ01000061.1"/>
</dbReference>
<keyword evidence="2" id="KW-1185">Reference proteome</keyword>
<dbReference type="InterPro" id="IPR000944">
    <property type="entry name" value="Tscrpt_reg_Rrf2"/>
</dbReference>
<dbReference type="InterPro" id="IPR036388">
    <property type="entry name" value="WH-like_DNA-bd_sf"/>
</dbReference>
<evidence type="ECO:0000313" key="1">
    <source>
        <dbReference type="EMBL" id="KRL84486.1"/>
    </source>
</evidence>
<dbReference type="GO" id="GO:0005829">
    <property type="term" value="C:cytosol"/>
    <property type="evidence" value="ECO:0007669"/>
    <property type="project" value="TreeGrafter"/>
</dbReference>
<reference evidence="1 2" key="1">
    <citation type="journal article" date="2015" name="Genome Announc.">
        <title>Expanding the biotechnology potential of lactobacilli through comparative genomics of 213 strains and associated genera.</title>
        <authorList>
            <person name="Sun Z."/>
            <person name="Harris H.M."/>
            <person name="McCann A."/>
            <person name="Guo C."/>
            <person name="Argimon S."/>
            <person name="Zhang W."/>
            <person name="Yang X."/>
            <person name="Jeffery I.B."/>
            <person name="Cooney J.C."/>
            <person name="Kagawa T.F."/>
            <person name="Liu W."/>
            <person name="Song Y."/>
            <person name="Salvetti E."/>
            <person name="Wrobel A."/>
            <person name="Rasinkangas P."/>
            <person name="Parkhill J."/>
            <person name="Rea M.C."/>
            <person name="O'Sullivan O."/>
            <person name="Ritari J."/>
            <person name="Douillard F.P."/>
            <person name="Paul Ross R."/>
            <person name="Yang R."/>
            <person name="Briner A.E."/>
            <person name="Felis G.E."/>
            <person name="de Vos W.M."/>
            <person name="Barrangou R."/>
            <person name="Klaenhammer T.R."/>
            <person name="Caufield P.W."/>
            <person name="Cui Y."/>
            <person name="Zhang H."/>
            <person name="O'Toole P.W."/>
        </authorList>
    </citation>
    <scope>NUCLEOTIDE SEQUENCE [LARGE SCALE GENOMIC DNA]</scope>
    <source>
        <strain evidence="1 2">DSM 15945</strain>
    </source>
</reference>
<evidence type="ECO:0000313" key="2">
    <source>
        <dbReference type="Proteomes" id="UP000051922"/>
    </source>
</evidence>